<name>A0A177EB50_9BACT</name>
<evidence type="ECO:0000256" key="5">
    <source>
        <dbReference type="ARBA" id="ARBA00023110"/>
    </source>
</evidence>
<evidence type="ECO:0000256" key="9">
    <source>
        <dbReference type="PROSITE-ProRule" id="PRU00277"/>
    </source>
</evidence>
<evidence type="ECO:0000256" key="10">
    <source>
        <dbReference type="RuleBase" id="RU003915"/>
    </source>
</evidence>
<evidence type="ECO:0000313" key="13">
    <source>
        <dbReference type="Proteomes" id="UP000076964"/>
    </source>
</evidence>
<dbReference type="Proteomes" id="UP000076964">
    <property type="component" value="Unassembled WGS sequence"/>
</dbReference>
<dbReference type="GO" id="GO:0042026">
    <property type="term" value="P:protein refolding"/>
    <property type="evidence" value="ECO:0007669"/>
    <property type="project" value="UniProtKB-ARBA"/>
</dbReference>
<proteinExistence type="inferred from homology"/>
<evidence type="ECO:0000256" key="2">
    <source>
        <dbReference type="ARBA" id="ARBA00004496"/>
    </source>
</evidence>
<keyword evidence="13" id="KW-1185">Reference proteome</keyword>
<dbReference type="PANTHER" id="PTHR47861">
    <property type="entry name" value="FKBP-TYPE PEPTIDYL-PROLYL CIS-TRANS ISOMERASE SLYD"/>
    <property type="match status" value="1"/>
</dbReference>
<evidence type="ECO:0000256" key="4">
    <source>
        <dbReference type="ARBA" id="ARBA00022490"/>
    </source>
</evidence>
<dbReference type="Gene3D" id="3.10.50.40">
    <property type="match status" value="1"/>
</dbReference>
<accession>A0A177EB50</accession>
<dbReference type="AlphaFoldDB" id="A0A177EB50"/>
<evidence type="ECO:0000256" key="7">
    <source>
        <dbReference type="ARBA" id="ARBA00023235"/>
    </source>
</evidence>
<dbReference type="GO" id="GO:0003755">
    <property type="term" value="F:peptidyl-prolyl cis-trans isomerase activity"/>
    <property type="evidence" value="ECO:0007669"/>
    <property type="project" value="UniProtKB-UniRule"/>
</dbReference>
<protein>
    <recommendedName>
        <fullName evidence="10">Peptidyl-prolyl cis-trans isomerase</fullName>
        <ecNumber evidence="10">5.2.1.8</ecNumber>
    </recommendedName>
</protein>
<comment type="subcellular location">
    <subcellularLocation>
        <location evidence="2">Cytoplasm</location>
    </subcellularLocation>
</comment>
<keyword evidence="4" id="KW-0963">Cytoplasm</keyword>
<dbReference type="GO" id="GO:0005737">
    <property type="term" value="C:cytoplasm"/>
    <property type="evidence" value="ECO:0007669"/>
    <property type="project" value="UniProtKB-SubCell"/>
</dbReference>
<dbReference type="OrthoDB" id="9808891at2"/>
<comment type="function">
    <text evidence="8">Also involved in hydrogenase metallocenter assembly, probably by participating in the nickel insertion step. This function in hydrogenase biosynthesis requires chaperone activity and the presence of the metal-binding domain, but not PPIase activity.</text>
</comment>
<keyword evidence="5 9" id="KW-0697">Rotamase</keyword>
<keyword evidence="7 9" id="KW-0413">Isomerase</keyword>
<dbReference type="PROSITE" id="PS50059">
    <property type="entry name" value="FKBP_PPIASE"/>
    <property type="match status" value="1"/>
</dbReference>
<evidence type="ECO:0000256" key="1">
    <source>
        <dbReference type="ARBA" id="ARBA00000971"/>
    </source>
</evidence>
<dbReference type="EMBL" id="LSFI01000002">
    <property type="protein sequence ID" value="OAG28640.1"/>
    <property type="molecule type" value="Genomic_DNA"/>
</dbReference>
<comment type="similarity">
    <text evidence="3 10">Belongs to the FKBP-type PPIase family.</text>
</comment>
<comment type="catalytic activity">
    <reaction evidence="1 9 10">
        <text>[protein]-peptidylproline (omega=180) = [protein]-peptidylproline (omega=0)</text>
        <dbReference type="Rhea" id="RHEA:16237"/>
        <dbReference type="Rhea" id="RHEA-COMP:10747"/>
        <dbReference type="Rhea" id="RHEA-COMP:10748"/>
        <dbReference type="ChEBI" id="CHEBI:83833"/>
        <dbReference type="ChEBI" id="CHEBI:83834"/>
        <dbReference type="EC" id="5.2.1.8"/>
    </reaction>
</comment>
<evidence type="ECO:0000259" key="11">
    <source>
        <dbReference type="PROSITE" id="PS50059"/>
    </source>
</evidence>
<organism evidence="12 13">
    <name type="scientific">Thermodesulfatator autotrophicus</name>
    <dbReference type="NCBI Taxonomy" id="1795632"/>
    <lineage>
        <taxon>Bacteria</taxon>
        <taxon>Pseudomonadati</taxon>
        <taxon>Thermodesulfobacteriota</taxon>
        <taxon>Thermodesulfobacteria</taxon>
        <taxon>Thermodesulfobacteriales</taxon>
        <taxon>Thermodesulfatatoraceae</taxon>
        <taxon>Thermodesulfatator</taxon>
    </lineage>
</organism>
<feature type="domain" description="PPIase FKBP-type" evidence="11">
    <location>
        <begin position="21"/>
        <end position="92"/>
    </location>
</feature>
<dbReference type="InterPro" id="IPR046357">
    <property type="entry name" value="PPIase_dom_sf"/>
</dbReference>
<evidence type="ECO:0000256" key="3">
    <source>
        <dbReference type="ARBA" id="ARBA00006577"/>
    </source>
</evidence>
<comment type="caution">
    <text evidence="12">The sequence shown here is derived from an EMBL/GenBank/DDBJ whole genome shotgun (WGS) entry which is preliminary data.</text>
</comment>
<evidence type="ECO:0000313" key="12">
    <source>
        <dbReference type="EMBL" id="OAG28640.1"/>
    </source>
</evidence>
<sequence length="167" mass="18683">MLQIEREEILDKKDSLVIEPGDEILVNYRVLADKEVVDSSKEPIVLKVGEGKFMPAVEEALVGHRTGERVIVLVSPEEHYGKYDPKKLQIIPAEKLPEGINPGSLVKIQDEYGVVHPAILKKVEEGLAVVDFNHPLAGKTLRFEVDILGIKKRDSDAQGQEEARREQ</sequence>
<dbReference type="InterPro" id="IPR001179">
    <property type="entry name" value="PPIase_FKBP_dom"/>
</dbReference>
<reference evidence="12 13" key="1">
    <citation type="submission" date="2016-02" db="EMBL/GenBank/DDBJ databases">
        <title>Draft genome sequence of Thermodesulfatator sp. S606.</title>
        <authorList>
            <person name="Lai Q."/>
            <person name="Cao J."/>
            <person name="Dupont S."/>
            <person name="Shao Z."/>
            <person name="Jebbar M."/>
            <person name="Alain K."/>
        </authorList>
    </citation>
    <scope>NUCLEOTIDE SEQUENCE [LARGE SCALE GENOMIC DNA]</scope>
    <source>
        <strain evidence="12 13">S606</strain>
    </source>
</reference>
<gene>
    <name evidence="12" type="ORF">TH606_00640</name>
</gene>
<dbReference type="PANTHER" id="PTHR47861:SF3">
    <property type="entry name" value="FKBP-TYPE PEPTIDYL-PROLYL CIS-TRANS ISOMERASE SLYD"/>
    <property type="match status" value="1"/>
</dbReference>
<evidence type="ECO:0000256" key="6">
    <source>
        <dbReference type="ARBA" id="ARBA00023186"/>
    </source>
</evidence>
<dbReference type="EC" id="5.2.1.8" evidence="10"/>
<dbReference type="Pfam" id="PF00254">
    <property type="entry name" value="FKBP_C"/>
    <property type="match status" value="1"/>
</dbReference>
<evidence type="ECO:0000256" key="8">
    <source>
        <dbReference type="ARBA" id="ARBA00037071"/>
    </source>
</evidence>
<dbReference type="SUPFAM" id="SSF54534">
    <property type="entry name" value="FKBP-like"/>
    <property type="match status" value="1"/>
</dbReference>
<keyword evidence="6" id="KW-0143">Chaperone</keyword>
<dbReference type="STRING" id="1795632.TH606_00640"/>